<feature type="transmembrane region" description="Helical" evidence="1">
    <location>
        <begin position="35"/>
        <end position="52"/>
    </location>
</feature>
<reference evidence="2 3" key="1">
    <citation type="journal article" date="2014" name="PLoS Genet.">
        <title>Phylogenetically driven sequencing of extremely halophilic archaea reveals strategies for static and dynamic osmo-response.</title>
        <authorList>
            <person name="Becker E.A."/>
            <person name="Seitzer P.M."/>
            <person name="Tritt A."/>
            <person name="Larsen D."/>
            <person name="Krusor M."/>
            <person name="Yao A.I."/>
            <person name="Wu D."/>
            <person name="Madern D."/>
            <person name="Eisen J.A."/>
            <person name="Darling A.E."/>
            <person name="Facciotti M.T."/>
        </authorList>
    </citation>
    <scope>NUCLEOTIDE SEQUENCE [LARGE SCALE GENOMIC DNA]</scope>
    <source>
        <strain evidence="2 3">JCM 14663</strain>
    </source>
</reference>
<keyword evidence="1" id="KW-0472">Membrane</keyword>
<organism evidence="2 3">
    <name type="scientific">Natrinema gari JCM 14663</name>
    <dbReference type="NCBI Taxonomy" id="1230459"/>
    <lineage>
        <taxon>Archaea</taxon>
        <taxon>Methanobacteriati</taxon>
        <taxon>Methanobacteriota</taxon>
        <taxon>Stenosarchaea group</taxon>
        <taxon>Halobacteria</taxon>
        <taxon>Halobacteriales</taxon>
        <taxon>Natrialbaceae</taxon>
        <taxon>Natrinema</taxon>
    </lineage>
</organism>
<keyword evidence="1" id="KW-1133">Transmembrane helix</keyword>
<gene>
    <name evidence="2" type="ORF">C486_00415</name>
</gene>
<feature type="transmembrane region" description="Helical" evidence="1">
    <location>
        <begin position="12"/>
        <end position="29"/>
    </location>
</feature>
<dbReference type="RefSeq" id="WP_008451704.1">
    <property type="nucleotide sequence ID" value="NZ_AOIJ01000013.1"/>
</dbReference>
<keyword evidence="3" id="KW-1185">Reference proteome</keyword>
<dbReference type="AlphaFoldDB" id="L9ZHV8"/>
<evidence type="ECO:0000313" key="3">
    <source>
        <dbReference type="Proteomes" id="UP000011592"/>
    </source>
</evidence>
<name>L9ZHV8_9EURY</name>
<sequence>MSEFDPADYPKSNLLIIILAALTGALVGNSINPNLVLPGLCFGIAGGIYLAYQPRLGDRAAAGELERSDIECRCGEQMLIDRGGFSEAVPCPECGREGVRGPEHRIISRLRSNGDDENR</sequence>
<keyword evidence="1" id="KW-0812">Transmembrane</keyword>
<evidence type="ECO:0000256" key="1">
    <source>
        <dbReference type="SAM" id="Phobius"/>
    </source>
</evidence>
<comment type="caution">
    <text evidence="2">The sequence shown here is derived from an EMBL/GenBank/DDBJ whole genome shotgun (WGS) entry which is preliminary data.</text>
</comment>
<accession>L9ZHV8</accession>
<dbReference type="PATRIC" id="fig|1230459.4.peg.80"/>
<dbReference type="Proteomes" id="UP000011592">
    <property type="component" value="Unassembled WGS sequence"/>
</dbReference>
<evidence type="ECO:0000313" key="2">
    <source>
        <dbReference type="EMBL" id="ELY84748.1"/>
    </source>
</evidence>
<dbReference type="EMBL" id="AOIJ01000013">
    <property type="protein sequence ID" value="ELY84748.1"/>
    <property type="molecule type" value="Genomic_DNA"/>
</dbReference>
<proteinExistence type="predicted"/>
<protein>
    <submittedName>
        <fullName evidence="2">Uncharacterized protein</fullName>
    </submittedName>
</protein>